<keyword evidence="1" id="KW-0472">Membrane</keyword>
<accession>A0ABY6IVK3</accession>
<dbReference type="RefSeq" id="WP_264279835.1">
    <property type="nucleotide sequence ID" value="NZ_CP107006.1"/>
</dbReference>
<organism evidence="2 3">
    <name type="scientific">Chitinophaga horti</name>
    <dbReference type="NCBI Taxonomy" id="2920382"/>
    <lineage>
        <taxon>Bacteria</taxon>
        <taxon>Pseudomonadati</taxon>
        <taxon>Bacteroidota</taxon>
        <taxon>Chitinophagia</taxon>
        <taxon>Chitinophagales</taxon>
        <taxon>Chitinophagaceae</taxon>
        <taxon>Chitinophaga</taxon>
    </lineage>
</organism>
<dbReference type="EMBL" id="CP107006">
    <property type="protein sequence ID" value="UYQ91401.1"/>
    <property type="molecule type" value="Genomic_DNA"/>
</dbReference>
<proteinExistence type="predicted"/>
<feature type="transmembrane region" description="Helical" evidence="1">
    <location>
        <begin position="32"/>
        <end position="51"/>
    </location>
</feature>
<name>A0ABY6IVK3_9BACT</name>
<evidence type="ECO:0000256" key="1">
    <source>
        <dbReference type="SAM" id="Phobius"/>
    </source>
</evidence>
<keyword evidence="3" id="KW-1185">Reference proteome</keyword>
<protein>
    <submittedName>
        <fullName evidence="2">Uncharacterized protein</fullName>
    </submittedName>
</protein>
<reference evidence="2" key="1">
    <citation type="submission" date="2022-10" db="EMBL/GenBank/DDBJ databases">
        <title>Chitinophaga sp. nov., isolated from soil.</title>
        <authorList>
            <person name="Jeon C.O."/>
        </authorList>
    </citation>
    <scope>NUCLEOTIDE SEQUENCE</scope>
    <source>
        <strain evidence="2">R8</strain>
    </source>
</reference>
<keyword evidence="1" id="KW-1133">Transmembrane helix</keyword>
<dbReference type="Proteomes" id="UP001162741">
    <property type="component" value="Chromosome"/>
</dbReference>
<sequence length="104" mass="11374">MSHTTSFTNVHRYAALLAAEAAALEARLMQQLTWAGIVVAVLVAGLCCYGYRVGNTSQQETGINLIQLLTMQLNGVITMNNEPGLMISIVFQEEREMGSNTRNL</sequence>
<evidence type="ECO:0000313" key="2">
    <source>
        <dbReference type="EMBL" id="UYQ91401.1"/>
    </source>
</evidence>
<evidence type="ECO:0000313" key="3">
    <source>
        <dbReference type="Proteomes" id="UP001162741"/>
    </source>
</evidence>
<gene>
    <name evidence="2" type="ORF">MKQ68_15005</name>
</gene>
<keyword evidence="1" id="KW-0812">Transmembrane</keyword>